<dbReference type="FunFam" id="3.30.70.270:FF:000001">
    <property type="entry name" value="Diguanylate cyclase domain protein"/>
    <property type="match status" value="1"/>
</dbReference>
<dbReference type="InterPro" id="IPR000160">
    <property type="entry name" value="GGDEF_dom"/>
</dbReference>
<organism evidence="5 6">
    <name type="scientific">Sphingomonas pokkalii</name>
    <dbReference type="NCBI Taxonomy" id="2175090"/>
    <lineage>
        <taxon>Bacteria</taxon>
        <taxon>Pseudomonadati</taxon>
        <taxon>Pseudomonadota</taxon>
        <taxon>Alphaproteobacteria</taxon>
        <taxon>Sphingomonadales</taxon>
        <taxon>Sphingomonadaceae</taxon>
        <taxon>Sphingomonas</taxon>
    </lineage>
</organism>
<dbReference type="NCBIfam" id="TIGR00254">
    <property type="entry name" value="GGDEF"/>
    <property type="match status" value="1"/>
</dbReference>
<dbReference type="CDD" id="cd01949">
    <property type="entry name" value="GGDEF"/>
    <property type="match status" value="1"/>
</dbReference>
<dbReference type="Proteomes" id="UP000245890">
    <property type="component" value="Unassembled WGS sequence"/>
</dbReference>
<comment type="caution">
    <text evidence="5">The sequence shown here is derived from an EMBL/GenBank/DDBJ whole genome shotgun (WGS) entry which is preliminary data.</text>
</comment>
<accession>A0A2U0SBD1</accession>
<dbReference type="GO" id="GO:1902201">
    <property type="term" value="P:negative regulation of bacterial-type flagellum-dependent cell motility"/>
    <property type="evidence" value="ECO:0007669"/>
    <property type="project" value="TreeGrafter"/>
</dbReference>
<evidence type="ECO:0000313" key="5">
    <source>
        <dbReference type="EMBL" id="PVX28659.1"/>
    </source>
</evidence>
<evidence type="ECO:0000256" key="1">
    <source>
        <dbReference type="ARBA" id="ARBA00012528"/>
    </source>
</evidence>
<reference evidence="5 6" key="1">
    <citation type="submission" date="2018-05" db="EMBL/GenBank/DDBJ databases">
        <title>Description of Sphingomonas pokkalii sp nov, isolated from the rhizosphere of saline tolerant pokkali rice and its draft genome analysis.</title>
        <authorList>
            <person name="Menon R."/>
            <person name="Kumari S."/>
            <person name="Rameshkumar N."/>
        </authorList>
    </citation>
    <scope>NUCLEOTIDE SEQUENCE [LARGE SCALE GENOMIC DNA]</scope>
    <source>
        <strain evidence="5 6">L3B27</strain>
    </source>
</reference>
<feature type="coiled-coil region" evidence="3">
    <location>
        <begin position="155"/>
        <end position="186"/>
    </location>
</feature>
<proteinExistence type="predicted"/>
<gene>
    <name evidence="5" type="ORF">DD559_04360</name>
</gene>
<evidence type="ECO:0000259" key="4">
    <source>
        <dbReference type="PROSITE" id="PS50887"/>
    </source>
</evidence>
<dbReference type="PANTHER" id="PTHR45138:SF9">
    <property type="entry name" value="DIGUANYLATE CYCLASE DGCM-RELATED"/>
    <property type="match status" value="1"/>
</dbReference>
<evidence type="ECO:0000256" key="3">
    <source>
        <dbReference type="SAM" id="Coils"/>
    </source>
</evidence>
<dbReference type="InterPro" id="IPR043128">
    <property type="entry name" value="Rev_trsase/Diguanyl_cyclase"/>
</dbReference>
<dbReference type="GO" id="GO:0005886">
    <property type="term" value="C:plasma membrane"/>
    <property type="evidence" value="ECO:0007669"/>
    <property type="project" value="TreeGrafter"/>
</dbReference>
<dbReference type="AlphaFoldDB" id="A0A2U0SBD1"/>
<dbReference type="Gene3D" id="3.30.70.270">
    <property type="match status" value="1"/>
</dbReference>
<dbReference type="PANTHER" id="PTHR45138">
    <property type="entry name" value="REGULATORY COMPONENTS OF SENSORY TRANSDUCTION SYSTEM"/>
    <property type="match status" value="1"/>
</dbReference>
<dbReference type="InterPro" id="IPR029787">
    <property type="entry name" value="Nucleotide_cyclase"/>
</dbReference>
<dbReference type="SMART" id="SM00267">
    <property type="entry name" value="GGDEF"/>
    <property type="match status" value="1"/>
</dbReference>
<keyword evidence="3" id="KW-0175">Coiled coil</keyword>
<feature type="domain" description="GGDEF" evidence="4">
    <location>
        <begin position="209"/>
        <end position="343"/>
    </location>
</feature>
<dbReference type="EC" id="2.7.7.65" evidence="1"/>
<keyword evidence="6" id="KW-1185">Reference proteome</keyword>
<evidence type="ECO:0000313" key="6">
    <source>
        <dbReference type="Proteomes" id="UP000245890"/>
    </source>
</evidence>
<sequence>MRIARAVHGEATQEDGRRLFERIGEFLTDQRLPPSPTHYAFAYRLFTDPDGQLARAVEMITERGVRLTPRDILTLNADHDTADTPVDVKERAEGLVARTQMQVEGFADMVTAMRAETADFGRDLAASAEAMSAVGQPTRQSDDAVRITAAMLERIRIAEEKLETTTREAKDLREKLEEARDNARRDPLTQLPNRRAFEEAFAAQEGAGGRMCLAVCDIDHFKSVNDRFGHAVGDRVLKAIADALSHSCRGHLVTRYGGEEFAVLFTNISLEKAQQTLDQARGKVQAKRYKLRDTDAPLGEITFSAGLTPVLPGEMHQTAFHRADRLLYAAKSAGRNMVQVGTTTPGEKYR</sequence>
<dbReference type="OrthoDB" id="9812260at2"/>
<comment type="catalytic activity">
    <reaction evidence="2">
        <text>2 GTP = 3',3'-c-di-GMP + 2 diphosphate</text>
        <dbReference type="Rhea" id="RHEA:24898"/>
        <dbReference type="ChEBI" id="CHEBI:33019"/>
        <dbReference type="ChEBI" id="CHEBI:37565"/>
        <dbReference type="ChEBI" id="CHEBI:58805"/>
        <dbReference type="EC" id="2.7.7.65"/>
    </reaction>
</comment>
<dbReference type="RefSeq" id="WP_116468107.1">
    <property type="nucleotide sequence ID" value="NZ_QENQ01000001.1"/>
</dbReference>
<dbReference type="SUPFAM" id="SSF55073">
    <property type="entry name" value="Nucleotide cyclase"/>
    <property type="match status" value="1"/>
</dbReference>
<dbReference type="EMBL" id="QENQ01000001">
    <property type="protein sequence ID" value="PVX28659.1"/>
    <property type="molecule type" value="Genomic_DNA"/>
</dbReference>
<evidence type="ECO:0000256" key="2">
    <source>
        <dbReference type="ARBA" id="ARBA00034247"/>
    </source>
</evidence>
<dbReference type="GO" id="GO:0052621">
    <property type="term" value="F:diguanylate cyclase activity"/>
    <property type="evidence" value="ECO:0007669"/>
    <property type="project" value="UniProtKB-EC"/>
</dbReference>
<dbReference type="PROSITE" id="PS50887">
    <property type="entry name" value="GGDEF"/>
    <property type="match status" value="1"/>
</dbReference>
<name>A0A2U0SBD1_9SPHN</name>
<dbReference type="GO" id="GO:0043709">
    <property type="term" value="P:cell adhesion involved in single-species biofilm formation"/>
    <property type="evidence" value="ECO:0007669"/>
    <property type="project" value="TreeGrafter"/>
</dbReference>
<dbReference type="InterPro" id="IPR050469">
    <property type="entry name" value="Diguanylate_Cyclase"/>
</dbReference>
<protein>
    <recommendedName>
        <fullName evidence="1">diguanylate cyclase</fullName>
        <ecNumber evidence="1">2.7.7.65</ecNumber>
    </recommendedName>
</protein>
<dbReference type="Pfam" id="PF00990">
    <property type="entry name" value="GGDEF"/>
    <property type="match status" value="1"/>
</dbReference>